<reference evidence="1" key="1">
    <citation type="submission" date="2016-08" db="EMBL/GenBank/DDBJ databases">
        <authorList>
            <person name="Seilhamer J.J."/>
        </authorList>
    </citation>
    <scope>NUCLEOTIDE SEQUENCE</scope>
    <source>
        <strain evidence="1">86</strain>
    </source>
</reference>
<name>A0A212LVG3_9FIRM</name>
<gene>
    <name evidence="1" type="ORF">KL86SPO_31685</name>
</gene>
<evidence type="ECO:0000313" key="1">
    <source>
        <dbReference type="EMBL" id="SCM81506.1"/>
    </source>
</evidence>
<sequence>MQIDALISELGHCCLEEEFCLTCKKEKCLIGFCKKSLMTVLKQKDEFITDGLRDIPYSDTKVYDTDSVVNAIGFLLNQCRNCNVYHDEECIINIIRSSLEIILLGEVQEYKGSMLLYLGDIKNVNPAVADQVFQSVQQRK</sequence>
<accession>A0A212LVG3</accession>
<dbReference type="AlphaFoldDB" id="A0A212LVG3"/>
<dbReference type="RefSeq" id="WP_288184528.1">
    <property type="nucleotide sequence ID" value="NZ_LT608335.1"/>
</dbReference>
<protein>
    <submittedName>
        <fullName evidence="1">Uncharacterized protein</fullName>
    </submittedName>
</protein>
<dbReference type="EMBL" id="FMJE01000003">
    <property type="protein sequence ID" value="SCM81506.1"/>
    <property type="molecule type" value="Genomic_DNA"/>
</dbReference>
<proteinExistence type="predicted"/>
<organism evidence="1">
    <name type="scientific">uncultured Sporomusa sp</name>
    <dbReference type="NCBI Taxonomy" id="307249"/>
    <lineage>
        <taxon>Bacteria</taxon>
        <taxon>Bacillati</taxon>
        <taxon>Bacillota</taxon>
        <taxon>Negativicutes</taxon>
        <taxon>Selenomonadales</taxon>
        <taxon>Sporomusaceae</taxon>
        <taxon>Sporomusa</taxon>
        <taxon>environmental samples</taxon>
    </lineage>
</organism>